<keyword evidence="1" id="KW-0812">Transmembrane</keyword>
<sequence>MEGNRRPNLLVERSNQMAAAQLIIFNKDAMECGEIWVKQRNDSDVENGERFNLINSDGNKWRRIRRNRRTLKDYYRQFRFINWLGRKFHTTDRAKQADYLSRLIFPVLFLIFNCAYWLNYSRYTVPKPS</sequence>
<dbReference type="Proteomes" id="UP000746747">
    <property type="component" value="Unassembled WGS sequence"/>
</dbReference>
<organism evidence="2 3">
    <name type="scientific">Cercopithifilaria johnstoni</name>
    <dbReference type="NCBI Taxonomy" id="2874296"/>
    <lineage>
        <taxon>Eukaryota</taxon>
        <taxon>Metazoa</taxon>
        <taxon>Ecdysozoa</taxon>
        <taxon>Nematoda</taxon>
        <taxon>Chromadorea</taxon>
        <taxon>Rhabditida</taxon>
        <taxon>Spirurina</taxon>
        <taxon>Spiruromorpha</taxon>
        <taxon>Filarioidea</taxon>
        <taxon>Onchocercidae</taxon>
        <taxon>Cercopithifilaria</taxon>
    </lineage>
</organism>
<dbReference type="OrthoDB" id="5815567at2759"/>
<dbReference type="EMBL" id="CAKAEH010001791">
    <property type="protein sequence ID" value="CAG9539443.1"/>
    <property type="molecule type" value="Genomic_DNA"/>
</dbReference>
<evidence type="ECO:0000313" key="2">
    <source>
        <dbReference type="EMBL" id="CAG9539443.1"/>
    </source>
</evidence>
<dbReference type="Gene3D" id="1.20.58.390">
    <property type="entry name" value="Neurotransmitter-gated ion-channel transmembrane domain"/>
    <property type="match status" value="1"/>
</dbReference>
<name>A0A8J2MBG1_9BILA</name>
<accession>A0A8J2MBG1</accession>
<evidence type="ECO:0000256" key="1">
    <source>
        <dbReference type="SAM" id="Phobius"/>
    </source>
</evidence>
<keyword evidence="1" id="KW-1133">Transmembrane helix</keyword>
<gene>
    <name evidence="2" type="ORF">CJOHNSTONI_LOCUS9042</name>
</gene>
<keyword evidence="1" id="KW-0472">Membrane</keyword>
<dbReference type="AlphaFoldDB" id="A0A8J2MBG1"/>
<protein>
    <submittedName>
        <fullName evidence="2">Uncharacterized protein</fullName>
    </submittedName>
</protein>
<proteinExistence type="predicted"/>
<dbReference type="GO" id="GO:0016020">
    <property type="term" value="C:membrane"/>
    <property type="evidence" value="ECO:0007669"/>
    <property type="project" value="InterPro"/>
</dbReference>
<feature type="transmembrane region" description="Helical" evidence="1">
    <location>
        <begin position="99"/>
        <end position="118"/>
    </location>
</feature>
<keyword evidence="3" id="KW-1185">Reference proteome</keyword>
<dbReference type="InterPro" id="IPR036719">
    <property type="entry name" value="Neuro-gated_channel_TM_sf"/>
</dbReference>
<reference evidence="2" key="1">
    <citation type="submission" date="2021-09" db="EMBL/GenBank/DDBJ databases">
        <authorList>
            <consortium name="Pathogen Informatics"/>
        </authorList>
    </citation>
    <scope>NUCLEOTIDE SEQUENCE</scope>
</reference>
<evidence type="ECO:0000313" key="3">
    <source>
        <dbReference type="Proteomes" id="UP000746747"/>
    </source>
</evidence>
<dbReference type="GO" id="GO:0006811">
    <property type="term" value="P:monoatomic ion transport"/>
    <property type="evidence" value="ECO:0007669"/>
    <property type="project" value="InterPro"/>
</dbReference>
<comment type="caution">
    <text evidence="2">The sequence shown here is derived from an EMBL/GenBank/DDBJ whole genome shotgun (WGS) entry which is preliminary data.</text>
</comment>
<dbReference type="InterPro" id="IPR038050">
    <property type="entry name" value="Neuro_actylchol_rec"/>
</dbReference>
<dbReference type="SUPFAM" id="SSF90112">
    <property type="entry name" value="Neurotransmitter-gated ion-channel transmembrane pore"/>
    <property type="match status" value="1"/>
</dbReference>